<keyword evidence="2" id="KW-1185">Reference proteome</keyword>
<accession>A0ABT0Z7F5</accession>
<proteinExistence type="predicted"/>
<name>A0ABT0Z7F5_9ACTN</name>
<protein>
    <submittedName>
        <fullName evidence="1">Uncharacterized protein</fullName>
    </submittedName>
</protein>
<evidence type="ECO:0000313" key="1">
    <source>
        <dbReference type="EMBL" id="MCN9239698.1"/>
    </source>
</evidence>
<comment type="caution">
    <text evidence="1">The sequence shown here is derived from an EMBL/GenBank/DDBJ whole genome shotgun (WGS) entry which is preliminary data.</text>
</comment>
<dbReference type="EMBL" id="JAMWMR010000002">
    <property type="protein sequence ID" value="MCN9239698.1"/>
    <property type="molecule type" value="Genomic_DNA"/>
</dbReference>
<organism evidence="1 2">
    <name type="scientific">Streptomyces macrolidinus</name>
    <dbReference type="NCBI Taxonomy" id="2952607"/>
    <lineage>
        <taxon>Bacteria</taxon>
        <taxon>Bacillati</taxon>
        <taxon>Actinomycetota</taxon>
        <taxon>Actinomycetes</taxon>
        <taxon>Kitasatosporales</taxon>
        <taxon>Streptomycetaceae</taxon>
        <taxon>Streptomyces</taxon>
    </lineage>
</organism>
<reference evidence="1 2" key="1">
    <citation type="submission" date="2022-05" db="EMBL/GenBank/DDBJ databases">
        <title>Streptomyces sp. nov. RY43-2 isolated from soil of a peat swamp forest.</title>
        <authorList>
            <person name="Kanchanasin P."/>
            <person name="Tanasupawat S."/>
            <person name="Phongsopitanun W."/>
        </authorList>
    </citation>
    <scope>NUCLEOTIDE SEQUENCE [LARGE SCALE GENOMIC DNA]</scope>
    <source>
        <strain evidence="1 2">RY43-2</strain>
    </source>
</reference>
<gene>
    <name evidence="1" type="ORF">NGF19_02685</name>
</gene>
<sequence>MRSATGVPGTTAVTLNSLVRLGRTRRASGPARRLPLPEDMAVPLGCDAVAVPADYGPLLLPRLPRVGCVFADRAEWWWIVPSDSDMALDWPEPARYAPGALVPDTPILPGLIHRPHDTMPYTPPIPLYLTLCRITGTPPTWSRPISA</sequence>
<dbReference type="RefSeq" id="WP_252421866.1">
    <property type="nucleotide sequence ID" value="NZ_JAMWMR010000002.1"/>
</dbReference>
<dbReference type="Proteomes" id="UP001523219">
    <property type="component" value="Unassembled WGS sequence"/>
</dbReference>
<evidence type="ECO:0000313" key="2">
    <source>
        <dbReference type="Proteomes" id="UP001523219"/>
    </source>
</evidence>